<dbReference type="EMBL" id="MOPA01000014">
    <property type="protein sequence ID" value="KAK1523342.1"/>
    <property type="molecule type" value="Genomic_DNA"/>
</dbReference>
<evidence type="ECO:0000313" key="2">
    <source>
        <dbReference type="EMBL" id="KAK1523342.1"/>
    </source>
</evidence>
<evidence type="ECO:0000256" key="1">
    <source>
        <dbReference type="SAM" id="MobiDB-lite"/>
    </source>
</evidence>
<dbReference type="Proteomes" id="UP001241169">
    <property type="component" value="Unassembled WGS sequence"/>
</dbReference>
<feature type="compositionally biased region" description="Basic and acidic residues" evidence="1">
    <location>
        <begin position="1"/>
        <end position="24"/>
    </location>
</feature>
<dbReference type="RefSeq" id="XP_060343180.1">
    <property type="nucleotide sequence ID" value="XM_060498446.1"/>
</dbReference>
<sequence length="51" mass="5840">MYAKEGKKDGQPKKRNSRDADLKEKKMKLVQVDQLRLPRGGFEPPSTRIAV</sequence>
<gene>
    <name evidence="2" type="ORF">CPAR01_14195</name>
</gene>
<feature type="region of interest" description="Disordered" evidence="1">
    <location>
        <begin position="1"/>
        <end position="27"/>
    </location>
</feature>
<reference evidence="2 3" key="1">
    <citation type="submission" date="2016-10" db="EMBL/GenBank/DDBJ databases">
        <title>The genome sequence of Colletotrichum fioriniae PJ7.</title>
        <authorList>
            <person name="Baroncelli R."/>
        </authorList>
    </citation>
    <scope>NUCLEOTIDE SEQUENCE [LARGE SCALE GENOMIC DNA]</scope>
    <source>
        <strain evidence="2 3">IMI 384185</strain>
    </source>
</reference>
<dbReference type="GeneID" id="85382345"/>
<name>A0ABQ9S3F4_9PEZI</name>
<organism evidence="2 3">
    <name type="scientific">Colletotrichum paranaense</name>
    <dbReference type="NCBI Taxonomy" id="1914294"/>
    <lineage>
        <taxon>Eukaryota</taxon>
        <taxon>Fungi</taxon>
        <taxon>Dikarya</taxon>
        <taxon>Ascomycota</taxon>
        <taxon>Pezizomycotina</taxon>
        <taxon>Sordariomycetes</taxon>
        <taxon>Hypocreomycetidae</taxon>
        <taxon>Glomerellales</taxon>
        <taxon>Glomerellaceae</taxon>
        <taxon>Colletotrichum</taxon>
        <taxon>Colletotrichum acutatum species complex</taxon>
    </lineage>
</organism>
<evidence type="ECO:0000313" key="3">
    <source>
        <dbReference type="Proteomes" id="UP001241169"/>
    </source>
</evidence>
<accession>A0ABQ9S3F4</accession>
<proteinExistence type="predicted"/>
<comment type="caution">
    <text evidence="2">The sequence shown here is derived from an EMBL/GenBank/DDBJ whole genome shotgun (WGS) entry which is preliminary data.</text>
</comment>
<protein>
    <submittedName>
        <fullName evidence="2">Uncharacterized protein</fullName>
    </submittedName>
</protein>
<keyword evidence="3" id="KW-1185">Reference proteome</keyword>